<dbReference type="Pfam" id="PF00106">
    <property type="entry name" value="adh_short"/>
    <property type="match status" value="1"/>
</dbReference>
<dbReference type="PRINTS" id="PR00080">
    <property type="entry name" value="SDRFAMILY"/>
</dbReference>
<proteinExistence type="inferred from homology"/>
<accession>A0ABX0SQ71</accession>
<dbReference type="PANTHER" id="PTHR43669:SF12">
    <property type="entry name" value="BLR5618 PROTEIN"/>
    <property type="match status" value="1"/>
</dbReference>
<dbReference type="InterPro" id="IPR002347">
    <property type="entry name" value="SDR_fam"/>
</dbReference>
<organism evidence="4 5">
    <name type="scientific">Amycolatopsis viridis</name>
    <dbReference type="NCBI Taxonomy" id="185678"/>
    <lineage>
        <taxon>Bacteria</taxon>
        <taxon>Bacillati</taxon>
        <taxon>Actinomycetota</taxon>
        <taxon>Actinomycetes</taxon>
        <taxon>Pseudonocardiales</taxon>
        <taxon>Pseudonocardiaceae</taxon>
        <taxon>Amycolatopsis</taxon>
    </lineage>
</organism>
<protein>
    <submittedName>
        <fullName evidence="4">NAD(P)-dependent dehydrogenase (Short-subunit alcohol dehydrogenase family)</fullName>
    </submittedName>
</protein>
<gene>
    <name evidence="4" type="ORF">FHX46_001627</name>
</gene>
<dbReference type="PRINTS" id="PR00081">
    <property type="entry name" value="GDHRDH"/>
</dbReference>
<keyword evidence="2" id="KW-0560">Oxidoreductase</keyword>
<dbReference type="RefSeq" id="WP_208400058.1">
    <property type="nucleotide sequence ID" value="NZ_JAANOU010000001.1"/>
</dbReference>
<dbReference type="Proteomes" id="UP000754495">
    <property type="component" value="Unassembled WGS sequence"/>
</dbReference>
<comment type="caution">
    <text evidence="4">The sequence shown here is derived from an EMBL/GenBank/DDBJ whole genome shotgun (WGS) entry which is preliminary data.</text>
</comment>
<dbReference type="PANTHER" id="PTHR43669">
    <property type="entry name" value="5-KETO-D-GLUCONATE 5-REDUCTASE"/>
    <property type="match status" value="1"/>
</dbReference>
<dbReference type="Gene3D" id="3.40.50.720">
    <property type="entry name" value="NAD(P)-binding Rossmann-like Domain"/>
    <property type="match status" value="1"/>
</dbReference>
<dbReference type="PROSITE" id="PS00061">
    <property type="entry name" value="ADH_SHORT"/>
    <property type="match status" value="1"/>
</dbReference>
<comment type="similarity">
    <text evidence="1 3">Belongs to the short-chain dehydrogenases/reductases (SDR) family.</text>
</comment>
<evidence type="ECO:0000313" key="5">
    <source>
        <dbReference type="Proteomes" id="UP000754495"/>
    </source>
</evidence>
<dbReference type="CDD" id="cd05233">
    <property type="entry name" value="SDR_c"/>
    <property type="match status" value="1"/>
</dbReference>
<keyword evidence="5" id="KW-1185">Reference proteome</keyword>
<dbReference type="SUPFAM" id="SSF51735">
    <property type="entry name" value="NAD(P)-binding Rossmann-fold domains"/>
    <property type="match status" value="1"/>
</dbReference>
<dbReference type="InterPro" id="IPR020904">
    <property type="entry name" value="Sc_DH/Rdtase_CS"/>
</dbReference>
<dbReference type="InterPro" id="IPR036291">
    <property type="entry name" value="NAD(P)-bd_dom_sf"/>
</dbReference>
<dbReference type="EMBL" id="JAANOU010000001">
    <property type="protein sequence ID" value="NIH79097.1"/>
    <property type="molecule type" value="Genomic_DNA"/>
</dbReference>
<evidence type="ECO:0000256" key="3">
    <source>
        <dbReference type="RuleBase" id="RU000363"/>
    </source>
</evidence>
<reference evidence="4 5" key="1">
    <citation type="submission" date="2020-03" db="EMBL/GenBank/DDBJ databases">
        <title>Sequencing the genomes of 1000 actinobacteria strains.</title>
        <authorList>
            <person name="Klenk H.-P."/>
        </authorList>
    </citation>
    <scope>NUCLEOTIDE SEQUENCE [LARGE SCALE GENOMIC DNA]</scope>
    <source>
        <strain evidence="4 5">DSM 45668</strain>
    </source>
</reference>
<evidence type="ECO:0000256" key="1">
    <source>
        <dbReference type="ARBA" id="ARBA00006484"/>
    </source>
</evidence>
<evidence type="ECO:0000313" key="4">
    <source>
        <dbReference type="EMBL" id="NIH79097.1"/>
    </source>
</evidence>
<sequence length="254" mass="26493">MTTTTHAPKTAVVTGAGSGIGRAVAHALLRDGYHVVLAGRNEAHLHDTAADATGPGAATVVPVDVRDAASVGALFDQARHHLGPLGLLFNNAGVTGPAQPVEEVSEQDWTATVDTNLTGAFLCAQAAYRLMLRQRPRGGRIINNGSVSAQVPRPHTVAYTATKHAITGLTKALALEGRRHDIACGQIDIGNAHTPMTRTIAAGTRQADDTRAAEPTFDAEEVARTVVHMAGLPLQANIPFITIMATAMPLFGRG</sequence>
<evidence type="ECO:0000256" key="2">
    <source>
        <dbReference type="ARBA" id="ARBA00023002"/>
    </source>
</evidence>
<name>A0ABX0SQ71_9PSEU</name>